<comment type="caution">
    <text evidence="1">The sequence shown here is derived from an EMBL/GenBank/DDBJ whole genome shotgun (WGS) entry which is preliminary data.</text>
</comment>
<dbReference type="CDD" id="cd00085">
    <property type="entry name" value="HNHc"/>
    <property type="match status" value="1"/>
</dbReference>
<proteinExistence type="predicted"/>
<name>A0A0G1HWN1_9BACT</name>
<dbReference type="Proteomes" id="UP000034006">
    <property type="component" value="Unassembled WGS sequence"/>
</dbReference>
<accession>A0A0G1HWN1</accession>
<evidence type="ECO:0000313" key="1">
    <source>
        <dbReference type="EMBL" id="KKT51340.1"/>
    </source>
</evidence>
<evidence type="ECO:0008006" key="3">
    <source>
        <dbReference type="Google" id="ProtNLM"/>
    </source>
</evidence>
<evidence type="ECO:0000313" key="2">
    <source>
        <dbReference type="Proteomes" id="UP000034006"/>
    </source>
</evidence>
<dbReference type="EMBL" id="LCIH01000013">
    <property type="protein sequence ID" value="KKT51340.1"/>
    <property type="molecule type" value="Genomic_DNA"/>
</dbReference>
<protein>
    <recommendedName>
        <fullName evidence="3">HNH domain-containing protein</fullName>
    </recommendedName>
</protein>
<reference evidence="1 2" key="1">
    <citation type="journal article" date="2015" name="Nature">
        <title>rRNA introns, odd ribosomes, and small enigmatic genomes across a large radiation of phyla.</title>
        <authorList>
            <person name="Brown C.T."/>
            <person name="Hug L.A."/>
            <person name="Thomas B.C."/>
            <person name="Sharon I."/>
            <person name="Castelle C.J."/>
            <person name="Singh A."/>
            <person name="Wilkins M.J."/>
            <person name="Williams K.H."/>
            <person name="Banfield J.F."/>
        </authorList>
    </citation>
    <scope>NUCLEOTIDE SEQUENCE [LARGE SCALE GENOMIC DNA]</scope>
</reference>
<dbReference type="InterPro" id="IPR003615">
    <property type="entry name" value="HNH_nuc"/>
</dbReference>
<gene>
    <name evidence="1" type="ORF">UW44_C0013G0060</name>
</gene>
<sequence>MAVDLLGGKCVVCGYCKEIKALDFHHIDESTKEFGLSDRGLTRSWEKTKEEVLKCVLLCANCHREVHSGVTKLASNSQL</sequence>
<dbReference type="AlphaFoldDB" id="A0A0G1HWN1"/>
<organism evidence="1 2">
    <name type="scientific">Candidatus Collierbacteria bacterium GW2011_GWB2_44_22</name>
    <dbReference type="NCBI Taxonomy" id="1618387"/>
    <lineage>
        <taxon>Bacteria</taxon>
        <taxon>Candidatus Collieribacteriota</taxon>
    </lineage>
</organism>